<dbReference type="InterPro" id="IPR004046">
    <property type="entry name" value="GST_C"/>
</dbReference>
<dbReference type="Proteomes" id="UP000566819">
    <property type="component" value="Unassembled WGS sequence"/>
</dbReference>
<dbReference type="EC" id="2.5.1.18" evidence="2"/>
<dbReference type="GO" id="GO:0004364">
    <property type="term" value="F:glutathione transferase activity"/>
    <property type="evidence" value="ECO:0007669"/>
    <property type="project" value="UniProtKB-EC"/>
</dbReference>
<gene>
    <name evidence="7" type="ORF">G7Y89_g4247</name>
</gene>
<sequence length="296" mass="33280">MQFQFQLLAAFASLAAARNVLIAAPGGADFFTQEVISNWALMPEDLGTWEACYWDGTAPFYTSTRPANVPCDKLTLFVVKGDIIEELGILHDVYVVGSPGKEEWFRKVNPCGMIPALEDFADDSGESGSKDNRERMSIWESTSCLYYLVARYDKTGLLSGRTLFEKTQVKNWMTLHTAALGATAKWWLWFKTLHPETIGNTLDKLSNSIKEQYSILDKRLAEEGQEYIALKDRPTIADFVNLPFANAQIASTAGYDFGDWPHLKAWSEKMLTRPAVSRALVRVQSFGIDPEEKKNK</sequence>
<evidence type="ECO:0000256" key="3">
    <source>
        <dbReference type="ARBA" id="ARBA00022679"/>
    </source>
</evidence>
<dbReference type="InterPro" id="IPR004045">
    <property type="entry name" value="Glutathione_S-Trfase_N"/>
</dbReference>
<protein>
    <recommendedName>
        <fullName evidence="2">glutathione transferase</fullName>
        <ecNumber evidence="2">2.5.1.18</ecNumber>
    </recommendedName>
</protein>
<feature type="domain" description="GST C-terminal" evidence="6">
    <location>
        <begin position="162"/>
        <end position="296"/>
    </location>
</feature>
<dbReference type="SUPFAM" id="SSF47616">
    <property type="entry name" value="GST C-terminal domain-like"/>
    <property type="match status" value="1"/>
</dbReference>
<dbReference type="InterPro" id="IPR036249">
    <property type="entry name" value="Thioredoxin-like_sf"/>
</dbReference>
<evidence type="ECO:0000259" key="6">
    <source>
        <dbReference type="PROSITE" id="PS50405"/>
    </source>
</evidence>
<dbReference type="PANTHER" id="PTHR44051:SF20">
    <property type="entry name" value="GLUTATHIONE TRANSFERASE 1 (EUROFUNG)"/>
    <property type="match status" value="1"/>
</dbReference>
<dbReference type="PANTHER" id="PTHR44051">
    <property type="entry name" value="GLUTATHIONE S-TRANSFERASE-RELATED"/>
    <property type="match status" value="1"/>
</dbReference>
<dbReference type="EMBL" id="JAAMPI010000226">
    <property type="protein sequence ID" value="KAF4633878.1"/>
    <property type="molecule type" value="Genomic_DNA"/>
</dbReference>
<comment type="catalytic activity">
    <reaction evidence="4">
        <text>RX + glutathione = an S-substituted glutathione + a halide anion + H(+)</text>
        <dbReference type="Rhea" id="RHEA:16437"/>
        <dbReference type="ChEBI" id="CHEBI:15378"/>
        <dbReference type="ChEBI" id="CHEBI:16042"/>
        <dbReference type="ChEBI" id="CHEBI:17792"/>
        <dbReference type="ChEBI" id="CHEBI:57925"/>
        <dbReference type="ChEBI" id="CHEBI:90779"/>
        <dbReference type="EC" id="2.5.1.18"/>
    </reaction>
</comment>
<dbReference type="SFLD" id="SFLDS00019">
    <property type="entry name" value="Glutathione_Transferase_(cytos"/>
    <property type="match status" value="1"/>
</dbReference>
<dbReference type="PROSITE" id="PS50405">
    <property type="entry name" value="GST_CTER"/>
    <property type="match status" value="1"/>
</dbReference>
<dbReference type="AlphaFoldDB" id="A0A8H4RQN9"/>
<evidence type="ECO:0000313" key="8">
    <source>
        <dbReference type="Proteomes" id="UP000566819"/>
    </source>
</evidence>
<evidence type="ECO:0000256" key="1">
    <source>
        <dbReference type="ARBA" id="ARBA00007409"/>
    </source>
</evidence>
<comment type="similarity">
    <text evidence="1">Belongs to the GST superfamily.</text>
</comment>
<dbReference type="Gene3D" id="1.20.1050.130">
    <property type="match status" value="1"/>
</dbReference>
<dbReference type="SUPFAM" id="SSF52833">
    <property type="entry name" value="Thioredoxin-like"/>
    <property type="match status" value="1"/>
</dbReference>
<comment type="caution">
    <text evidence="7">The sequence shown here is derived from an EMBL/GenBank/DDBJ whole genome shotgun (WGS) entry which is preliminary data.</text>
</comment>
<evidence type="ECO:0000256" key="5">
    <source>
        <dbReference type="SAM" id="SignalP"/>
    </source>
</evidence>
<name>A0A8H4RQN9_9HELO</name>
<evidence type="ECO:0000256" key="4">
    <source>
        <dbReference type="ARBA" id="ARBA00047960"/>
    </source>
</evidence>
<keyword evidence="5" id="KW-0732">Signal</keyword>
<evidence type="ECO:0000313" key="7">
    <source>
        <dbReference type="EMBL" id="KAF4633878.1"/>
    </source>
</evidence>
<feature type="chain" id="PRO_5034123394" description="glutathione transferase" evidence="5">
    <location>
        <begin position="18"/>
        <end position="296"/>
    </location>
</feature>
<dbReference type="Pfam" id="PF00043">
    <property type="entry name" value="GST_C"/>
    <property type="match status" value="1"/>
</dbReference>
<dbReference type="Pfam" id="PF13409">
    <property type="entry name" value="GST_N_2"/>
    <property type="match status" value="1"/>
</dbReference>
<dbReference type="InterPro" id="IPR040079">
    <property type="entry name" value="Glutathione_S-Trfase"/>
</dbReference>
<dbReference type="OrthoDB" id="2789670at2759"/>
<evidence type="ECO:0000256" key="2">
    <source>
        <dbReference type="ARBA" id="ARBA00012452"/>
    </source>
</evidence>
<keyword evidence="3" id="KW-0808">Transferase</keyword>
<keyword evidence="8" id="KW-1185">Reference proteome</keyword>
<dbReference type="SFLD" id="SFLDG00358">
    <property type="entry name" value="Main_(cytGST)"/>
    <property type="match status" value="1"/>
</dbReference>
<organism evidence="7 8">
    <name type="scientific">Cudoniella acicularis</name>
    <dbReference type="NCBI Taxonomy" id="354080"/>
    <lineage>
        <taxon>Eukaryota</taxon>
        <taxon>Fungi</taxon>
        <taxon>Dikarya</taxon>
        <taxon>Ascomycota</taxon>
        <taxon>Pezizomycotina</taxon>
        <taxon>Leotiomycetes</taxon>
        <taxon>Helotiales</taxon>
        <taxon>Tricladiaceae</taxon>
        <taxon>Cudoniella</taxon>
    </lineage>
</organism>
<dbReference type="InterPro" id="IPR036282">
    <property type="entry name" value="Glutathione-S-Trfase_C_sf"/>
</dbReference>
<proteinExistence type="inferred from homology"/>
<feature type="signal peptide" evidence="5">
    <location>
        <begin position="1"/>
        <end position="17"/>
    </location>
</feature>
<dbReference type="InterPro" id="IPR010987">
    <property type="entry name" value="Glutathione-S-Trfase_C-like"/>
</dbReference>
<accession>A0A8H4RQN9</accession>
<reference evidence="7 8" key="1">
    <citation type="submission" date="2020-03" db="EMBL/GenBank/DDBJ databases">
        <title>Draft Genome Sequence of Cudoniella acicularis.</title>
        <authorList>
            <person name="Buettner E."/>
            <person name="Kellner H."/>
        </authorList>
    </citation>
    <scope>NUCLEOTIDE SEQUENCE [LARGE SCALE GENOMIC DNA]</scope>
    <source>
        <strain evidence="7 8">DSM 108380</strain>
    </source>
</reference>